<dbReference type="SUPFAM" id="SSF52540">
    <property type="entry name" value="P-loop containing nucleoside triphosphate hydrolases"/>
    <property type="match status" value="1"/>
</dbReference>
<dbReference type="PANTHER" id="PTHR32472">
    <property type="entry name" value="DNA REPAIR PROTEIN RADA"/>
    <property type="match status" value="1"/>
</dbReference>
<dbReference type="GO" id="GO:0140664">
    <property type="term" value="F:ATP-dependent DNA damage sensor activity"/>
    <property type="evidence" value="ECO:0007669"/>
    <property type="project" value="InterPro"/>
</dbReference>
<dbReference type="AlphaFoldDB" id="A0A1E7FR26"/>
<evidence type="ECO:0000256" key="2">
    <source>
        <dbReference type="ARBA" id="ARBA00022723"/>
    </source>
</evidence>
<feature type="non-terminal residue" evidence="4">
    <location>
        <position position="452"/>
    </location>
</feature>
<reference evidence="4 5" key="1">
    <citation type="submission" date="2016-09" db="EMBL/GenBank/DDBJ databases">
        <title>Extensive genetic diversity and differential bi-allelic expression allows diatom success in the polar Southern Ocean.</title>
        <authorList>
            <consortium name="DOE Joint Genome Institute"/>
            <person name="Mock T."/>
            <person name="Otillar R.P."/>
            <person name="Strauss J."/>
            <person name="Dupont C."/>
            <person name="Frickenhaus S."/>
            <person name="Maumus F."/>
            <person name="Mcmullan M."/>
            <person name="Sanges R."/>
            <person name="Schmutz J."/>
            <person name="Toseland A."/>
            <person name="Valas R."/>
            <person name="Veluchamy A."/>
            <person name="Ward B.J."/>
            <person name="Allen A."/>
            <person name="Barry K."/>
            <person name="Falciatore A."/>
            <person name="Ferrante M."/>
            <person name="Fortunato A.E."/>
            <person name="Gloeckner G."/>
            <person name="Gruber A."/>
            <person name="Hipkin R."/>
            <person name="Janech M."/>
            <person name="Kroth P."/>
            <person name="Leese F."/>
            <person name="Lindquist E."/>
            <person name="Lyon B.R."/>
            <person name="Martin J."/>
            <person name="Mayer C."/>
            <person name="Parker M."/>
            <person name="Quesneville H."/>
            <person name="Raymond J."/>
            <person name="Uhlig C."/>
            <person name="Valentin K.U."/>
            <person name="Worden A.Z."/>
            <person name="Armbrust E.V."/>
            <person name="Bowler C."/>
            <person name="Green B."/>
            <person name="Moulton V."/>
            <person name="Van Oosterhout C."/>
            <person name="Grigoriev I."/>
        </authorList>
    </citation>
    <scope>NUCLEOTIDE SEQUENCE [LARGE SCALE GENOMIC DNA]</scope>
    <source>
        <strain evidence="4 5">CCMP1102</strain>
    </source>
</reference>
<dbReference type="InterPro" id="IPR041166">
    <property type="entry name" value="Rubredoxin_2"/>
</dbReference>
<evidence type="ECO:0000313" key="5">
    <source>
        <dbReference type="Proteomes" id="UP000095751"/>
    </source>
</evidence>
<gene>
    <name evidence="4" type="primary">RadA1</name>
    <name evidence="4" type="ORF">FRACYDRAFT_148576</name>
</gene>
<dbReference type="InterPro" id="IPR027417">
    <property type="entry name" value="P-loop_NTPase"/>
</dbReference>
<accession>A0A1E7FR26</accession>
<keyword evidence="4" id="KW-0378">Hydrolase</keyword>
<dbReference type="OrthoDB" id="41505at2759"/>
<dbReference type="PRINTS" id="PR01874">
    <property type="entry name" value="DNAREPAIRADA"/>
</dbReference>
<evidence type="ECO:0000256" key="1">
    <source>
        <dbReference type="ARBA" id="ARBA00004229"/>
    </source>
</evidence>
<dbReference type="InterPro" id="IPR020588">
    <property type="entry name" value="RecA_ATP-bd"/>
</dbReference>
<dbReference type="Proteomes" id="UP000095751">
    <property type="component" value="Unassembled WGS sequence"/>
</dbReference>
<dbReference type="GO" id="GO:0003677">
    <property type="term" value="F:DNA binding"/>
    <property type="evidence" value="ECO:0007669"/>
    <property type="project" value="InterPro"/>
</dbReference>
<dbReference type="InterPro" id="IPR014721">
    <property type="entry name" value="Ribsml_uS5_D2-typ_fold_subgr"/>
</dbReference>
<dbReference type="Gene3D" id="3.40.50.300">
    <property type="entry name" value="P-loop containing nucleotide triphosphate hydrolases"/>
    <property type="match status" value="1"/>
</dbReference>
<dbReference type="SMART" id="SM00382">
    <property type="entry name" value="AAA"/>
    <property type="match status" value="1"/>
</dbReference>
<organism evidence="4 5">
    <name type="scientific">Fragilariopsis cylindrus CCMP1102</name>
    <dbReference type="NCBI Taxonomy" id="635003"/>
    <lineage>
        <taxon>Eukaryota</taxon>
        <taxon>Sar</taxon>
        <taxon>Stramenopiles</taxon>
        <taxon>Ochrophyta</taxon>
        <taxon>Bacillariophyta</taxon>
        <taxon>Bacillariophyceae</taxon>
        <taxon>Bacillariophycidae</taxon>
        <taxon>Bacillariales</taxon>
        <taxon>Bacillariaceae</taxon>
        <taxon>Fragilariopsis</taxon>
    </lineage>
</organism>
<dbReference type="GO" id="GO:0005524">
    <property type="term" value="F:ATP binding"/>
    <property type="evidence" value="ECO:0007669"/>
    <property type="project" value="InterPro"/>
</dbReference>
<dbReference type="GO" id="GO:0000725">
    <property type="term" value="P:recombinational repair"/>
    <property type="evidence" value="ECO:0007669"/>
    <property type="project" value="TreeGrafter"/>
</dbReference>
<dbReference type="InterPro" id="IPR003593">
    <property type="entry name" value="AAA+_ATPase"/>
</dbReference>
<evidence type="ECO:0000313" key="4">
    <source>
        <dbReference type="EMBL" id="OEU20620.1"/>
    </source>
</evidence>
<proteinExistence type="predicted"/>
<dbReference type="InterPro" id="IPR020568">
    <property type="entry name" value="Ribosomal_Su5_D2-typ_SF"/>
</dbReference>
<feature type="non-terminal residue" evidence="4">
    <location>
        <position position="1"/>
    </location>
</feature>
<evidence type="ECO:0000259" key="3">
    <source>
        <dbReference type="PROSITE" id="PS50162"/>
    </source>
</evidence>
<dbReference type="KEGG" id="fcy:FRACYDRAFT_148576"/>
<dbReference type="Gene3D" id="3.30.230.10">
    <property type="match status" value="1"/>
</dbReference>
<dbReference type="GO" id="GO:0046872">
    <property type="term" value="F:metal ion binding"/>
    <property type="evidence" value="ECO:0007669"/>
    <property type="project" value="UniProtKB-KW"/>
</dbReference>
<dbReference type="EMBL" id="KV784354">
    <property type="protein sequence ID" value="OEU20620.1"/>
    <property type="molecule type" value="Genomic_DNA"/>
</dbReference>
<keyword evidence="5" id="KW-1185">Reference proteome</keyword>
<dbReference type="InParanoid" id="A0A1E7FR26"/>
<dbReference type="PROSITE" id="PS50162">
    <property type="entry name" value="RECA_2"/>
    <property type="match status" value="1"/>
</dbReference>
<keyword evidence="2" id="KW-0479">Metal-binding</keyword>
<sequence length="452" mass="47669">TVFVCSNCGGESVQWRGRCPTCKEWNSFQEVTVQRDSSSSSSSLPIGGIAQDLLGRIPNDDEMNQVLGGGLMKGSLILLGGDPGVGKSTLALQMAAQVATAVGPVWYVSGEETLEQIASRAQRLLVADNDKNDSTKLTSIPKQLFLYTETNLNILADEVGTSNGSSLTILPPSLIVIDSIQTMVCEAGGSTSAGGISQVRESMALLLRLAKTTQIPILAIGHVTKSGDVAGPRMVEHMVDAVLYLEHSQSSASLQSDGNFRWLRAQKNRFGSCQTIGLYTFKEGILKPLPEGTESALVPPSEDLEGCAMGICVEGPHRAMTVEVQALVALPSGSFGKKTVEGGLSNARLNLLLGILQKHCQLPIAGGGRVGRDVYVNVVGCEGAVSKSQQALATMALDLAVTVALTSSYLRISARGDTAFLAQVGLLGELRPLSSLESRLLQAQRAGFSRVI</sequence>
<protein>
    <submittedName>
        <fullName evidence="4">p-loop containing nucleoside triphosphate hydrolase protein</fullName>
    </submittedName>
</protein>
<dbReference type="Pfam" id="PF18073">
    <property type="entry name" value="Zn_ribbon_LapB"/>
    <property type="match status" value="1"/>
</dbReference>
<dbReference type="Pfam" id="PF13481">
    <property type="entry name" value="AAA_25"/>
    <property type="match status" value="1"/>
</dbReference>
<dbReference type="GO" id="GO:0009507">
    <property type="term" value="C:chloroplast"/>
    <property type="evidence" value="ECO:0007669"/>
    <property type="project" value="UniProtKB-SubCell"/>
</dbReference>
<comment type="subcellular location">
    <subcellularLocation>
        <location evidence="1">Plastid</location>
        <location evidence="1">Chloroplast</location>
    </subcellularLocation>
</comment>
<dbReference type="PANTHER" id="PTHR32472:SF10">
    <property type="entry name" value="DNA REPAIR PROTEIN RADA-LIKE PROTEIN"/>
    <property type="match status" value="1"/>
</dbReference>
<name>A0A1E7FR26_9STRA</name>
<dbReference type="SUPFAM" id="SSF54211">
    <property type="entry name" value="Ribosomal protein S5 domain 2-like"/>
    <property type="match status" value="1"/>
</dbReference>
<dbReference type="GO" id="GO:0016787">
    <property type="term" value="F:hydrolase activity"/>
    <property type="evidence" value="ECO:0007669"/>
    <property type="project" value="UniProtKB-KW"/>
</dbReference>
<feature type="domain" description="RecA family profile 1" evidence="3">
    <location>
        <begin position="52"/>
        <end position="223"/>
    </location>
</feature>